<keyword evidence="3" id="KW-1185">Reference proteome</keyword>
<dbReference type="PRINTS" id="PR00080">
    <property type="entry name" value="SDRFAMILY"/>
</dbReference>
<dbReference type="RefSeq" id="WP_169602775.1">
    <property type="nucleotide sequence ID" value="NZ_CP046565.1"/>
</dbReference>
<evidence type="ECO:0000313" key="2">
    <source>
        <dbReference type="EMBL" id="QJD29492.1"/>
    </source>
</evidence>
<dbReference type="KEGG" id="metu:GNH96_05620"/>
<dbReference type="AlphaFoldDB" id="A0A858Q6I2"/>
<accession>A0A858Q6I2</accession>
<dbReference type="Pfam" id="PF00106">
    <property type="entry name" value="adh_short"/>
    <property type="match status" value="1"/>
</dbReference>
<sequence>MLSVLVTGANRGLGLEFTRQYLDAGWRVIATCRHPHDAPELRDLAKRHEHLAIHALDVRTFTSIDQFASALAGQPLDVLINNAGVYGDEPGNGFGAIDYELWQDVLRTNAMAPVKMAESFLPHLERGSRKLIVGITSLMGSMGDNTSGGALYYRSSKAALNATFKSLSLDLKPRGIGVLLLNPGWVQTDMGGPQAPTTAERSVGGMRRIIAEYTPALSGRLMNFDGRELPW</sequence>
<dbReference type="GO" id="GO:0016616">
    <property type="term" value="F:oxidoreductase activity, acting on the CH-OH group of donors, NAD or NADP as acceptor"/>
    <property type="evidence" value="ECO:0007669"/>
    <property type="project" value="TreeGrafter"/>
</dbReference>
<dbReference type="InterPro" id="IPR036291">
    <property type="entry name" value="NAD(P)-bd_dom_sf"/>
</dbReference>
<dbReference type="InterPro" id="IPR002347">
    <property type="entry name" value="SDR_fam"/>
</dbReference>
<dbReference type="EMBL" id="CP046565">
    <property type="protein sequence ID" value="QJD29492.1"/>
    <property type="molecule type" value="Genomic_DNA"/>
</dbReference>
<dbReference type="PANTHER" id="PTHR45458:SF1">
    <property type="entry name" value="SHORT CHAIN DEHYDROGENASE"/>
    <property type="match status" value="1"/>
</dbReference>
<proteinExistence type="inferred from homology"/>
<comment type="similarity">
    <text evidence="1">Belongs to the short-chain dehydrogenases/reductases (SDR) family.</text>
</comment>
<organism evidence="2 3">
    <name type="scientific">Methylococcus geothermalis</name>
    <dbReference type="NCBI Taxonomy" id="2681310"/>
    <lineage>
        <taxon>Bacteria</taxon>
        <taxon>Pseudomonadati</taxon>
        <taxon>Pseudomonadota</taxon>
        <taxon>Gammaproteobacteria</taxon>
        <taxon>Methylococcales</taxon>
        <taxon>Methylococcaceae</taxon>
        <taxon>Methylococcus</taxon>
    </lineage>
</organism>
<evidence type="ECO:0000313" key="3">
    <source>
        <dbReference type="Proteomes" id="UP000503004"/>
    </source>
</evidence>
<dbReference type="Proteomes" id="UP000503004">
    <property type="component" value="Chromosome"/>
</dbReference>
<name>A0A858Q6I2_9GAMM</name>
<protein>
    <submittedName>
        <fullName evidence="2">SDR family NAD(P)-dependent oxidoreductase</fullName>
    </submittedName>
</protein>
<dbReference type="CDD" id="cd05325">
    <property type="entry name" value="carb_red_sniffer_like_SDR_c"/>
    <property type="match status" value="1"/>
</dbReference>
<evidence type="ECO:0000256" key="1">
    <source>
        <dbReference type="RuleBase" id="RU000363"/>
    </source>
</evidence>
<dbReference type="PRINTS" id="PR00081">
    <property type="entry name" value="GDHRDH"/>
</dbReference>
<dbReference type="Gene3D" id="3.40.50.720">
    <property type="entry name" value="NAD(P)-binding Rossmann-like Domain"/>
    <property type="match status" value="1"/>
</dbReference>
<dbReference type="PANTHER" id="PTHR45458">
    <property type="entry name" value="SHORT-CHAIN DEHYDROGENASE/REDUCTASE SDR"/>
    <property type="match status" value="1"/>
</dbReference>
<dbReference type="InterPro" id="IPR052184">
    <property type="entry name" value="SDR_enzymes"/>
</dbReference>
<dbReference type="SUPFAM" id="SSF51735">
    <property type="entry name" value="NAD(P)-binding Rossmann-fold domains"/>
    <property type="match status" value="1"/>
</dbReference>
<reference evidence="3" key="1">
    <citation type="submission" date="2019-12" db="EMBL/GenBank/DDBJ databases">
        <authorList>
            <person name="Awala S.I."/>
            <person name="Rhee S.K."/>
        </authorList>
    </citation>
    <scope>NUCLEOTIDE SEQUENCE [LARGE SCALE GENOMIC DNA]</scope>
    <source>
        <strain evidence="3">IM1</strain>
    </source>
</reference>
<gene>
    <name evidence="2" type="ORF">GNH96_05620</name>
</gene>